<dbReference type="GO" id="GO:0005975">
    <property type="term" value="P:carbohydrate metabolic process"/>
    <property type="evidence" value="ECO:0007669"/>
    <property type="project" value="InterPro"/>
</dbReference>
<dbReference type="InterPro" id="IPR013780">
    <property type="entry name" value="Glyco_hydro_b"/>
</dbReference>
<organism evidence="5 6">
    <name type="scientific">Tropilaelaps mercedesae</name>
    <dbReference type="NCBI Taxonomy" id="418985"/>
    <lineage>
        <taxon>Eukaryota</taxon>
        <taxon>Metazoa</taxon>
        <taxon>Ecdysozoa</taxon>
        <taxon>Arthropoda</taxon>
        <taxon>Chelicerata</taxon>
        <taxon>Arachnida</taxon>
        <taxon>Acari</taxon>
        <taxon>Parasitiformes</taxon>
        <taxon>Mesostigmata</taxon>
        <taxon>Gamasina</taxon>
        <taxon>Dermanyssoidea</taxon>
        <taxon>Laelapidae</taxon>
        <taxon>Tropilaelaps</taxon>
    </lineage>
</organism>
<dbReference type="InParanoid" id="A0A1V9WYH4"/>
<dbReference type="Gene3D" id="3.20.20.80">
    <property type="entry name" value="Glycosidases"/>
    <property type="match status" value="1"/>
</dbReference>
<comment type="similarity">
    <text evidence="1 2">Belongs to the glycosyl hydrolase 31 family.</text>
</comment>
<dbReference type="SUPFAM" id="SSF51445">
    <property type="entry name" value="(Trans)glycosidases"/>
    <property type="match status" value="1"/>
</dbReference>
<keyword evidence="3" id="KW-0732">Signal</keyword>
<dbReference type="Gene3D" id="2.60.40.1180">
    <property type="entry name" value="Golgi alpha-mannosidase II"/>
    <property type="match status" value="1"/>
</dbReference>
<evidence type="ECO:0000259" key="4">
    <source>
        <dbReference type="Pfam" id="PF01055"/>
    </source>
</evidence>
<evidence type="ECO:0000256" key="3">
    <source>
        <dbReference type="SAM" id="SignalP"/>
    </source>
</evidence>
<accession>A0A1V9WYH4</accession>
<protein>
    <submittedName>
        <fullName evidence="5">Lysosomal alpha-glucosidase-like</fullName>
    </submittedName>
</protein>
<proteinExistence type="inferred from homology"/>
<dbReference type="EMBL" id="MNPL01033055">
    <property type="protein sequence ID" value="OQR66288.1"/>
    <property type="molecule type" value="Genomic_DNA"/>
</dbReference>
<dbReference type="InterPro" id="IPR017853">
    <property type="entry name" value="GH"/>
</dbReference>
<reference evidence="5 6" key="1">
    <citation type="journal article" date="2017" name="Gigascience">
        <title>Draft genome of the honey bee ectoparasitic mite, Tropilaelaps mercedesae, is shaped by the parasitic life history.</title>
        <authorList>
            <person name="Dong X."/>
            <person name="Armstrong S.D."/>
            <person name="Xia D."/>
            <person name="Makepeace B.L."/>
            <person name="Darby A.C."/>
            <person name="Kadowaki T."/>
        </authorList>
    </citation>
    <scope>NUCLEOTIDE SEQUENCE [LARGE SCALE GENOMIC DNA]</scope>
    <source>
        <strain evidence="5">Wuxi-XJTLU</strain>
    </source>
</reference>
<dbReference type="AlphaFoldDB" id="A0A1V9WYH4"/>
<keyword evidence="6" id="KW-1185">Reference proteome</keyword>
<comment type="caution">
    <text evidence="5">The sequence shown here is derived from an EMBL/GenBank/DDBJ whole genome shotgun (WGS) entry which is preliminary data.</text>
</comment>
<keyword evidence="2" id="KW-0378">Hydrolase</keyword>
<dbReference type="GO" id="GO:0004558">
    <property type="term" value="F:alpha-1,4-glucosidase activity"/>
    <property type="evidence" value="ECO:0007669"/>
    <property type="project" value="TreeGrafter"/>
</dbReference>
<feature type="domain" description="Glycoside hydrolase family 31 TIM barrel" evidence="4">
    <location>
        <begin position="34"/>
        <end position="97"/>
    </location>
</feature>
<evidence type="ECO:0000256" key="1">
    <source>
        <dbReference type="ARBA" id="ARBA00007806"/>
    </source>
</evidence>
<keyword evidence="2" id="KW-0326">Glycosidase</keyword>
<dbReference type="Proteomes" id="UP000192247">
    <property type="component" value="Unassembled WGS sequence"/>
</dbReference>
<sequence>MSSCRRLQPVEQLVTFWTFSFLLDRLLAMLSNPKDSVPKILEFSMYAIPMVGVNICGFNDDTTMELCTRQQALGAFYAFSRNHNDINMVDQGPAAMGGKEPGLATIDFVVSLYVLLSDKNKSSGEVFIEDRESIDSIENGRYYLARVNAINNRLALGSVNSTKIREII</sequence>
<evidence type="ECO:0000256" key="2">
    <source>
        <dbReference type="RuleBase" id="RU361185"/>
    </source>
</evidence>
<gene>
    <name evidence="5" type="ORF">BIW11_05012</name>
</gene>
<dbReference type="OrthoDB" id="1334205at2759"/>
<feature type="signal peptide" evidence="3">
    <location>
        <begin position="1"/>
        <end position="28"/>
    </location>
</feature>
<feature type="chain" id="PRO_5013003561" evidence="3">
    <location>
        <begin position="29"/>
        <end position="168"/>
    </location>
</feature>
<evidence type="ECO:0000313" key="6">
    <source>
        <dbReference type="Proteomes" id="UP000192247"/>
    </source>
</evidence>
<name>A0A1V9WYH4_9ACAR</name>
<dbReference type="InterPro" id="IPR000322">
    <property type="entry name" value="Glyco_hydro_31_TIM"/>
</dbReference>
<evidence type="ECO:0000313" key="5">
    <source>
        <dbReference type="EMBL" id="OQR66288.1"/>
    </source>
</evidence>
<dbReference type="PANTHER" id="PTHR22762">
    <property type="entry name" value="ALPHA-GLUCOSIDASE"/>
    <property type="match status" value="1"/>
</dbReference>
<dbReference type="STRING" id="418985.A0A1V9WYH4"/>
<dbReference type="Pfam" id="PF01055">
    <property type="entry name" value="Glyco_hydro_31_2nd"/>
    <property type="match status" value="1"/>
</dbReference>
<dbReference type="PANTHER" id="PTHR22762:SF131">
    <property type="entry name" value="GLYCOSIDE HYDROLASE FAMILY 31 N-TERMINAL DOMAIN-CONTAINING PROTEIN"/>
    <property type="match status" value="1"/>
</dbReference>